<reference evidence="4 7" key="3">
    <citation type="submission" date="2024-04" db="EMBL/GenBank/DDBJ databases">
        <title>Draft genome sequence of Halopseudomonas sabulinigri NBRC 116187.</title>
        <authorList>
            <person name="Miyakawa T."/>
            <person name="Kusuya Y."/>
            <person name="Miura T."/>
        </authorList>
    </citation>
    <scope>NUCLEOTIDE SEQUENCE [LARGE SCALE GENOMIC DNA]</scope>
    <source>
        <strain evidence="4 7">4NH20-0042</strain>
    </source>
</reference>
<dbReference type="STRING" id="472181.SAMN05216271_0382"/>
<dbReference type="EMBL" id="BAABWD010000001">
    <property type="protein sequence ID" value="GAA6129838.1"/>
    <property type="molecule type" value="Genomic_DNA"/>
</dbReference>
<reference evidence="5" key="2">
    <citation type="submission" date="2016-10" db="EMBL/GenBank/DDBJ databases">
        <authorList>
            <person name="de Groot N.N."/>
        </authorList>
    </citation>
    <scope>NUCLEOTIDE SEQUENCE [LARGE SCALE GENOMIC DNA]</scope>
    <source>
        <strain evidence="5">JCM 14963</strain>
    </source>
</reference>
<reference evidence="6" key="1">
    <citation type="submission" date="2016-10" db="EMBL/GenBank/DDBJ databases">
        <authorList>
            <person name="Varghese N."/>
            <person name="Submissions S."/>
        </authorList>
    </citation>
    <scope>NUCLEOTIDE SEQUENCE [LARGE SCALE GENOMIC DNA]</scope>
    <source>
        <strain evidence="6">JCM 14963</strain>
    </source>
</reference>
<dbReference type="Pfam" id="PF05532">
    <property type="entry name" value="CsbD"/>
    <property type="match status" value="1"/>
</dbReference>
<evidence type="ECO:0000256" key="1">
    <source>
        <dbReference type="ARBA" id="ARBA00009129"/>
    </source>
</evidence>
<evidence type="ECO:0000259" key="3">
    <source>
        <dbReference type="Pfam" id="PF05532"/>
    </source>
</evidence>
<keyword evidence="7" id="KW-1185">Reference proteome</keyword>
<proteinExistence type="inferred from homology"/>
<dbReference type="AlphaFoldDB" id="A0A1H1LV21"/>
<evidence type="ECO:0000313" key="4">
    <source>
        <dbReference type="EMBL" id="GAA6129838.1"/>
    </source>
</evidence>
<organism evidence="5 6">
    <name type="scientific">Halopseudomonas sabulinigri</name>
    <dbReference type="NCBI Taxonomy" id="472181"/>
    <lineage>
        <taxon>Bacteria</taxon>
        <taxon>Pseudomonadati</taxon>
        <taxon>Pseudomonadota</taxon>
        <taxon>Gammaproteobacteria</taxon>
        <taxon>Pseudomonadales</taxon>
        <taxon>Pseudomonadaceae</taxon>
        <taxon>Halopseudomonas</taxon>
    </lineage>
</organism>
<sequence length="63" mass="6912">MTSTTDKIKGKYDETVGKTKREIGRATDDEELQGEGELQNIKGKGESLKGDVKGKLKDLVDKT</sequence>
<dbReference type="InterPro" id="IPR008462">
    <property type="entry name" value="CsbD"/>
</dbReference>
<dbReference type="RefSeq" id="WP_092288323.1">
    <property type="nucleotide sequence ID" value="NZ_BAABWD010000001.1"/>
</dbReference>
<comment type="similarity">
    <text evidence="1">Belongs to the UPF0337 (CsbD) family.</text>
</comment>
<feature type="region of interest" description="Disordered" evidence="2">
    <location>
        <begin position="1"/>
        <end position="47"/>
    </location>
</feature>
<dbReference type="Proteomes" id="UP000243413">
    <property type="component" value="Chromosome I"/>
</dbReference>
<feature type="compositionally biased region" description="Basic and acidic residues" evidence="2">
    <location>
        <begin position="1"/>
        <end position="27"/>
    </location>
</feature>
<dbReference type="SUPFAM" id="SSF69047">
    <property type="entry name" value="Hypothetical protein YjbJ"/>
    <property type="match status" value="1"/>
</dbReference>
<feature type="domain" description="CsbD-like" evidence="3">
    <location>
        <begin position="6"/>
        <end position="58"/>
    </location>
</feature>
<dbReference type="InterPro" id="IPR036629">
    <property type="entry name" value="YjbJ_sf"/>
</dbReference>
<gene>
    <name evidence="4" type="ORF">NBRC116187_01980</name>
    <name evidence="5" type="ORF">SAMN05216271_0382</name>
</gene>
<name>A0A1H1LV21_9GAMM</name>
<evidence type="ECO:0000313" key="5">
    <source>
        <dbReference type="EMBL" id="SDR78474.1"/>
    </source>
</evidence>
<dbReference type="EMBL" id="LT629763">
    <property type="protein sequence ID" value="SDR78474.1"/>
    <property type="molecule type" value="Genomic_DNA"/>
</dbReference>
<dbReference type="Proteomes" id="UP001486808">
    <property type="component" value="Unassembled WGS sequence"/>
</dbReference>
<dbReference type="OrthoDB" id="7226109at2"/>
<accession>A0A1H1LV21</accession>
<evidence type="ECO:0000313" key="6">
    <source>
        <dbReference type="Proteomes" id="UP000243413"/>
    </source>
</evidence>
<protein>
    <submittedName>
        <fullName evidence="5">Uncharacterized conserved protein YjbJ, UPF0337 family</fullName>
    </submittedName>
</protein>
<evidence type="ECO:0000256" key="2">
    <source>
        <dbReference type="SAM" id="MobiDB-lite"/>
    </source>
</evidence>
<evidence type="ECO:0000313" key="7">
    <source>
        <dbReference type="Proteomes" id="UP001486808"/>
    </source>
</evidence>